<evidence type="ECO:0000313" key="3">
    <source>
        <dbReference type="EMBL" id="KAK1286508.1"/>
    </source>
</evidence>
<keyword evidence="4" id="KW-1185">Reference proteome</keyword>
<dbReference type="Proteomes" id="UP001180020">
    <property type="component" value="Unassembled WGS sequence"/>
</dbReference>
<dbReference type="GO" id="GO:0016787">
    <property type="term" value="F:hydrolase activity"/>
    <property type="evidence" value="ECO:0007669"/>
    <property type="project" value="UniProtKB-KW"/>
</dbReference>
<reference evidence="3" key="2">
    <citation type="submission" date="2023-06" db="EMBL/GenBank/DDBJ databases">
        <authorList>
            <person name="Ma L."/>
            <person name="Liu K.-W."/>
            <person name="Li Z."/>
            <person name="Hsiao Y.-Y."/>
            <person name="Qi Y."/>
            <person name="Fu T."/>
            <person name="Tang G."/>
            <person name="Zhang D."/>
            <person name="Sun W.-H."/>
            <person name="Liu D.-K."/>
            <person name="Li Y."/>
            <person name="Chen G.-Z."/>
            <person name="Liu X.-D."/>
            <person name="Liao X.-Y."/>
            <person name="Jiang Y.-T."/>
            <person name="Yu X."/>
            <person name="Hao Y."/>
            <person name="Huang J."/>
            <person name="Zhao X.-W."/>
            <person name="Ke S."/>
            <person name="Chen Y.-Y."/>
            <person name="Wu W.-L."/>
            <person name="Hsu J.-L."/>
            <person name="Lin Y.-F."/>
            <person name="Huang M.-D."/>
            <person name="Li C.-Y."/>
            <person name="Huang L."/>
            <person name="Wang Z.-W."/>
            <person name="Zhao X."/>
            <person name="Zhong W.-Y."/>
            <person name="Peng D.-H."/>
            <person name="Ahmad S."/>
            <person name="Lan S."/>
            <person name="Zhang J.-S."/>
            <person name="Tsai W.-C."/>
            <person name="Van De Peer Y."/>
            <person name="Liu Z.-J."/>
        </authorList>
    </citation>
    <scope>NUCLEOTIDE SEQUENCE</scope>
    <source>
        <strain evidence="3">CP</strain>
        <tissue evidence="3">Leaves</tissue>
    </source>
</reference>
<reference evidence="3" key="1">
    <citation type="journal article" date="2023" name="Nat. Commun.">
        <title>Diploid and tetraploid genomes of Acorus and the evolution of monocots.</title>
        <authorList>
            <person name="Ma L."/>
            <person name="Liu K.W."/>
            <person name="Li Z."/>
            <person name="Hsiao Y.Y."/>
            <person name="Qi Y."/>
            <person name="Fu T."/>
            <person name="Tang G.D."/>
            <person name="Zhang D."/>
            <person name="Sun W.H."/>
            <person name="Liu D.K."/>
            <person name="Li Y."/>
            <person name="Chen G.Z."/>
            <person name="Liu X.D."/>
            <person name="Liao X.Y."/>
            <person name="Jiang Y.T."/>
            <person name="Yu X."/>
            <person name="Hao Y."/>
            <person name="Huang J."/>
            <person name="Zhao X.W."/>
            <person name="Ke S."/>
            <person name="Chen Y.Y."/>
            <person name="Wu W.L."/>
            <person name="Hsu J.L."/>
            <person name="Lin Y.F."/>
            <person name="Huang M.D."/>
            <person name="Li C.Y."/>
            <person name="Huang L."/>
            <person name="Wang Z.W."/>
            <person name="Zhao X."/>
            <person name="Zhong W.Y."/>
            <person name="Peng D.H."/>
            <person name="Ahmad S."/>
            <person name="Lan S."/>
            <person name="Zhang J.S."/>
            <person name="Tsai W.C."/>
            <person name="Van de Peer Y."/>
            <person name="Liu Z.J."/>
        </authorList>
    </citation>
    <scope>NUCLEOTIDE SEQUENCE</scope>
    <source>
        <strain evidence="3">CP</strain>
    </source>
</reference>
<dbReference type="Pfam" id="PF01546">
    <property type="entry name" value="Peptidase_M20"/>
    <property type="match status" value="1"/>
</dbReference>
<dbReference type="InterPro" id="IPR036264">
    <property type="entry name" value="Bact_exopeptidase_dim_dom"/>
</dbReference>
<dbReference type="NCBIfam" id="TIGR01891">
    <property type="entry name" value="amidohydrolases"/>
    <property type="match status" value="1"/>
</dbReference>
<gene>
    <name evidence="3" type="primary">ILL5</name>
    <name evidence="3" type="ORF">QJS10_CPB20g01598</name>
</gene>
<dbReference type="InterPro" id="IPR017439">
    <property type="entry name" value="Amidohydrolase"/>
</dbReference>
<keyword evidence="3" id="KW-0378">Hydrolase</keyword>
<name>A0AAV9CE30_ACOCL</name>
<dbReference type="SUPFAM" id="SSF53187">
    <property type="entry name" value="Zn-dependent exopeptidases"/>
    <property type="match status" value="1"/>
</dbReference>
<organism evidence="3 4">
    <name type="scientific">Acorus calamus</name>
    <name type="common">Sweet flag</name>
    <dbReference type="NCBI Taxonomy" id="4465"/>
    <lineage>
        <taxon>Eukaryota</taxon>
        <taxon>Viridiplantae</taxon>
        <taxon>Streptophyta</taxon>
        <taxon>Embryophyta</taxon>
        <taxon>Tracheophyta</taxon>
        <taxon>Spermatophyta</taxon>
        <taxon>Magnoliopsida</taxon>
        <taxon>Liliopsida</taxon>
        <taxon>Acoraceae</taxon>
        <taxon>Acorus</taxon>
    </lineage>
</organism>
<dbReference type="PANTHER" id="PTHR11014:SF140">
    <property type="entry name" value="IAA-AMINO ACID HYDROLASE ILR1-LIKE 3"/>
    <property type="match status" value="1"/>
</dbReference>
<proteinExistence type="predicted"/>
<accession>A0AAV9CE30</accession>
<dbReference type="EMBL" id="JAUJYO010000020">
    <property type="protein sequence ID" value="KAK1286508.1"/>
    <property type="molecule type" value="Genomic_DNA"/>
</dbReference>
<evidence type="ECO:0000256" key="1">
    <source>
        <dbReference type="ARBA" id="ARBA00003007"/>
    </source>
</evidence>
<comment type="caution">
    <text evidence="3">The sequence shown here is derived from an EMBL/GenBank/DDBJ whole genome shotgun (WGS) entry which is preliminary data.</text>
</comment>
<feature type="region of interest" description="Disordered" evidence="2">
    <location>
        <begin position="1"/>
        <end position="30"/>
    </location>
</feature>
<dbReference type="PANTHER" id="PTHR11014">
    <property type="entry name" value="PEPTIDASE M20 FAMILY MEMBER"/>
    <property type="match status" value="1"/>
</dbReference>
<evidence type="ECO:0000313" key="4">
    <source>
        <dbReference type="Proteomes" id="UP001180020"/>
    </source>
</evidence>
<evidence type="ECO:0000256" key="2">
    <source>
        <dbReference type="SAM" id="MobiDB-lite"/>
    </source>
</evidence>
<dbReference type="SUPFAM" id="SSF55031">
    <property type="entry name" value="Bacterial exopeptidase dimerisation domain"/>
    <property type="match status" value="1"/>
</dbReference>
<protein>
    <submittedName>
        <fullName evidence="3">IAA-amino acid hydrolase ILR1-like 5</fullName>
    </submittedName>
</protein>
<dbReference type="InterPro" id="IPR002933">
    <property type="entry name" value="Peptidase_M20"/>
</dbReference>
<dbReference type="AlphaFoldDB" id="A0AAV9CE30"/>
<dbReference type="Gene3D" id="3.40.630.10">
    <property type="entry name" value="Zn peptidases"/>
    <property type="match status" value="1"/>
</dbReference>
<sequence length="227" mass="24071">MAGLHAQGDPSPPRAPLPGTQHKLFDPPGARPPRRQILLPLCTLVALIGSGSPPFVALRADMDALPLHEMVEWEHKSQVEGVMHGCGHDAHIAMLLGAAKLLHRRRESIKGTVKLIFQPAEEGGAGAFHMIKEGALEGVEAIFGMHIDYRLPTGSIASLPGPVQAAVCFFEANIEGKGGHAAGPHMSVDPVVAASFAILSLQQLVSGEADPLKAMWFLSHLSKVGKH</sequence>
<dbReference type="Gene3D" id="3.30.70.360">
    <property type="match status" value="1"/>
</dbReference>
<comment type="function">
    <text evidence="1">Hydrolyzes certain amino acid conjugates of the plant growth regulator indole-3-acetic acid (IAA).</text>
</comment>